<evidence type="ECO:0000256" key="6">
    <source>
        <dbReference type="ARBA" id="ARBA00023136"/>
    </source>
</evidence>
<gene>
    <name evidence="9" type="ORF">DICVIV_06586</name>
</gene>
<keyword evidence="4 7" id="KW-0106">Calcium</keyword>
<dbReference type="PRINTS" id="PR00205">
    <property type="entry name" value="CADHERIN"/>
</dbReference>
<dbReference type="InterPro" id="IPR020894">
    <property type="entry name" value="Cadherin_CS"/>
</dbReference>
<evidence type="ECO:0000256" key="7">
    <source>
        <dbReference type="PROSITE-ProRule" id="PRU00043"/>
    </source>
</evidence>
<evidence type="ECO:0000256" key="3">
    <source>
        <dbReference type="ARBA" id="ARBA00022737"/>
    </source>
</evidence>
<dbReference type="PROSITE" id="PS00232">
    <property type="entry name" value="CADHERIN_1"/>
    <property type="match status" value="2"/>
</dbReference>
<dbReference type="GO" id="GO:0005509">
    <property type="term" value="F:calcium ion binding"/>
    <property type="evidence" value="ECO:0007669"/>
    <property type="project" value="UniProtKB-UniRule"/>
</dbReference>
<organism evidence="9 10">
    <name type="scientific">Dictyocaulus viviparus</name>
    <name type="common">Bovine lungworm</name>
    <dbReference type="NCBI Taxonomy" id="29172"/>
    <lineage>
        <taxon>Eukaryota</taxon>
        <taxon>Metazoa</taxon>
        <taxon>Ecdysozoa</taxon>
        <taxon>Nematoda</taxon>
        <taxon>Chromadorea</taxon>
        <taxon>Rhabditida</taxon>
        <taxon>Rhabditina</taxon>
        <taxon>Rhabditomorpha</taxon>
        <taxon>Strongyloidea</taxon>
        <taxon>Metastrongylidae</taxon>
        <taxon>Dictyocaulus</taxon>
    </lineage>
</organism>
<dbReference type="Pfam" id="PF00028">
    <property type="entry name" value="Cadherin"/>
    <property type="match status" value="3"/>
</dbReference>
<dbReference type="Gene3D" id="2.60.40.60">
    <property type="entry name" value="Cadherins"/>
    <property type="match status" value="6"/>
</dbReference>
<dbReference type="InterPro" id="IPR015919">
    <property type="entry name" value="Cadherin-like_sf"/>
</dbReference>
<accession>A0A0D8XU49</accession>
<keyword evidence="3" id="KW-0677">Repeat</keyword>
<dbReference type="GO" id="GO:0007156">
    <property type="term" value="P:homophilic cell adhesion via plasma membrane adhesion molecules"/>
    <property type="evidence" value="ECO:0007669"/>
    <property type="project" value="InterPro"/>
</dbReference>
<keyword evidence="5" id="KW-1133">Transmembrane helix</keyword>
<evidence type="ECO:0000256" key="4">
    <source>
        <dbReference type="ARBA" id="ARBA00022837"/>
    </source>
</evidence>
<feature type="domain" description="Cadherin" evidence="8">
    <location>
        <begin position="335"/>
        <end position="432"/>
    </location>
</feature>
<evidence type="ECO:0000313" key="10">
    <source>
        <dbReference type="Proteomes" id="UP000053766"/>
    </source>
</evidence>
<keyword evidence="10" id="KW-1185">Reference proteome</keyword>
<feature type="domain" description="Cadherin" evidence="8">
    <location>
        <begin position="96"/>
        <end position="196"/>
    </location>
</feature>
<sequence>MILTLLDEKRKLVKASNSQCGSSSRIRYLIEDGSNDERMFNIESTTGTICLEKKLDFEKNRSHQLIIAAIDQNGSSGTCLVSIQVQDVNDNIPVFNPTSYNITVRERYRPSEPLVVVSATDKDEGIFGKIQFYIDTGNSSLFYVNGNSGELFLKERVLKGVHEITIKAKDGGGSVSDESARVFVYVIDSYTIVPLFNQSKYIIRTPEDILPGISIGSVMATGPGAVRYSIYSGDIDNQFMIHPETGRITVVRYLDADKRDRVVLNVQIQFYIDTGNSSLFHVNGNSGELFLKERVLKGVHEITIKAKDGGGSVSDESAHVFVYVIDSYTIVPLFNQSKYIIRTPEDILPGISIGSVMATGPGAVRYSIYSGDIDNQFMIHPETGRITVVRYLDADKRDRVVLNVQAELLNGGTNQTQVIILIEDHNDNSPKFPIDTLEITVNENQSIHEPFYIVHATDKDKKKCSNRNRAANKFQNGAIVYSLISSHPPCPVAVRPTTGQLH</sequence>
<proteinExistence type="predicted"/>
<evidence type="ECO:0000256" key="1">
    <source>
        <dbReference type="ARBA" id="ARBA00004370"/>
    </source>
</evidence>
<dbReference type="Proteomes" id="UP000053766">
    <property type="component" value="Unassembled WGS sequence"/>
</dbReference>
<dbReference type="OrthoDB" id="6252479at2759"/>
<reference evidence="10" key="2">
    <citation type="journal article" date="2016" name="Sci. Rep.">
        <title>Dictyocaulus viviparus genome, variome and transcriptome elucidate lungworm biology and support future intervention.</title>
        <authorList>
            <person name="McNulty S.N."/>
            <person name="Strube C."/>
            <person name="Rosa B.A."/>
            <person name="Martin J.C."/>
            <person name="Tyagi R."/>
            <person name="Choi Y.J."/>
            <person name="Wang Q."/>
            <person name="Hallsworth Pepin K."/>
            <person name="Zhang X."/>
            <person name="Ozersky P."/>
            <person name="Wilson R.K."/>
            <person name="Sternberg P.W."/>
            <person name="Gasser R.B."/>
            <person name="Mitreva M."/>
        </authorList>
    </citation>
    <scope>NUCLEOTIDE SEQUENCE [LARGE SCALE GENOMIC DNA]</scope>
    <source>
        <strain evidence="10">HannoverDv2000</strain>
    </source>
</reference>
<dbReference type="InterPro" id="IPR002126">
    <property type="entry name" value="Cadherin-like_dom"/>
</dbReference>
<evidence type="ECO:0000259" key="8">
    <source>
        <dbReference type="PROSITE" id="PS50268"/>
    </source>
</evidence>
<dbReference type="EMBL" id="KN716312">
    <property type="protein sequence ID" value="KJH47337.1"/>
    <property type="molecule type" value="Genomic_DNA"/>
</dbReference>
<dbReference type="CDD" id="cd11304">
    <property type="entry name" value="Cadherin_repeat"/>
    <property type="match status" value="5"/>
</dbReference>
<feature type="domain" description="Cadherin" evidence="8">
    <location>
        <begin position="13"/>
        <end position="95"/>
    </location>
</feature>
<dbReference type="PANTHER" id="PTHR24026">
    <property type="entry name" value="FAT ATYPICAL CADHERIN-RELATED"/>
    <property type="match status" value="1"/>
</dbReference>
<evidence type="ECO:0000256" key="2">
    <source>
        <dbReference type="ARBA" id="ARBA00022692"/>
    </source>
</evidence>
<name>A0A0D8XU49_DICVI</name>
<reference evidence="9 10" key="1">
    <citation type="submission" date="2013-11" db="EMBL/GenBank/DDBJ databases">
        <title>Draft genome of the bovine lungworm Dictyocaulus viviparus.</title>
        <authorList>
            <person name="Mitreva M."/>
        </authorList>
    </citation>
    <scope>NUCLEOTIDE SEQUENCE [LARGE SCALE GENOMIC DNA]</scope>
    <source>
        <strain evidence="9 10">HannoverDv2000</strain>
    </source>
</reference>
<dbReference type="PANTHER" id="PTHR24026:SF133">
    <property type="entry name" value="CADHERIN-RELATED FAMILY MEMBER 2"/>
    <property type="match status" value="1"/>
</dbReference>
<dbReference type="SMART" id="SM00112">
    <property type="entry name" value="CA"/>
    <property type="match status" value="4"/>
</dbReference>
<dbReference type="STRING" id="29172.A0A0D8XU49"/>
<evidence type="ECO:0000313" key="9">
    <source>
        <dbReference type="EMBL" id="KJH47337.1"/>
    </source>
</evidence>
<protein>
    <submittedName>
        <fullName evidence="9">Cadherin domain protein</fullName>
    </submittedName>
</protein>
<keyword evidence="6" id="KW-0472">Membrane</keyword>
<dbReference type="SUPFAM" id="SSF49313">
    <property type="entry name" value="Cadherin-like"/>
    <property type="match status" value="6"/>
</dbReference>
<dbReference type="AlphaFoldDB" id="A0A0D8XU49"/>
<evidence type="ECO:0000256" key="5">
    <source>
        <dbReference type="ARBA" id="ARBA00022989"/>
    </source>
</evidence>
<dbReference type="GO" id="GO:0005886">
    <property type="term" value="C:plasma membrane"/>
    <property type="evidence" value="ECO:0007669"/>
    <property type="project" value="InterPro"/>
</dbReference>
<keyword evidence="2" id="KW-0812">Transmembrane</keyword>
<feature type="domain" description="Cadherin" evidence="8">
    <location>
        <begin position="197"/>
        <end position="334"/>
    </location>
</feature>
<dbReference type="PROSITE" id="PS50268">
    <property type="entry name" value="CADHERIN_2"/>
    <property type="match status" value="4"/>
</dbReference>
<comment type="subcellular location">
    <subcellularLocation>
        <location evidence="1">Membrane</location>
    </subcellularLocation>
</comment>